<dbReference type="Proteomes" id="UP000505377">
    <property type="component" value="Chromosome"/>
</dbReference>
<protein>
    <recommendedName>
        <fullName evidence="3">Sucrase ferredoxin</fullName>
    </recommendedName>
</protein>
<evidence type="ECO:0000313" key="1">
    <source>
        <dbReference type="EMBL" id="QJY44526.1"/>
    </source>
</evidence>
<accession>A0A6M6JAA4</accession>
<keyword evidence="2" id="KW-1185">Reference proteome</keyword>
<organism evidence="1 2">
    <name type="scientific">Pseudonocardia broussonetiae</name>
    <dbReference type="NCBI Taxonomy" id="2736640"/>
    <lineage>
        <taxon>Bacteria</taxon>
        <taxon>Bacillati</taxon>
        <taxon>Actinomycetota</taxon>
        <taxon>Actinomycetes</taxon>
        <taxon>Pseudonocardiales</taxon>
        <taxon>Pseudonocardiaceae</taxon>
        <taxon>Pseudonocardia</taxon>
    </lineage>
</organism>
<evidence type="ECO:0000313" key="2">
    <source>
        <dbReference type="Proteomes" id="UP000505377"/>
    </source>
</evidence>
<sequence length="287" mass="30264">MTAAPRCSDLAVDDARAGTAPPGDRWFLVEHPGPWGRVAFAQSGFGPAAVTAMDAWAREVGGRVLLIRRAGRATGGLRRWFRVDSRPGHEEVRTGTWTDDDGLVDALRAPGTVHTGPLFLTCAHGRHDTCCAVRGRPLAAALAAARPAEAWECSHVGGCRFAPSLVALPHGFAFGGMSPQEGVGIAAAYVDGTVDAEFLRGRSVHPPAVQAAQHHARLFTGVRGVDALALRSVTALSSGTWRVVLGDPDVVVEVRERRVEAGRPLTCSATAPGWMREFDLISVAASG</sequence>
<name>A0A6M6JAA4_9PSEU</name>
<dbReference type="InterPro" id="IPR036249">
    <property type="entry name" value="Thioredoxin-like_sf"/>
</dbReference>
<dbReference type="EMBL" id="CP053564">
    <property type="protein sequence ID" value="QJY44526.1"/>
    <property type="molecule type" value="Genomic_DNA"/>
</dbReference>
<evidence type="ECO:0008006" key="3">
    <source>
        <dbReference type="Google" id="ProtNLM"/>
    </source>
</evidence>
<proteinExistence type="predicted"/>
<reference evidence="1 2" key="1">
    <citation type="submission" date="2020-05" db="EMBL/GenBank/DDBJ databases">
        <authorList>
            <person name="Mo P."/>
        </authorList>
    </citation>
    <scope>NUCLEOTIDE SEQUENCE [LARGE SCALE GENOMIC DNA]</scope>
    <source>
        <strain evidence="1 2">Gen01</strain>
    </source>
</reference>
<dbReference type="InterPro" id="IPR009737">
    <property type="entry name" value="Aim32/Apd1-like"/>
</dbReference>
<dbReference type="SUPFAM" id="SSF52833">
    <property type="entry name" value="Thioredoxin-like"/>
    <property type="match status" value="1"/>
</dbReference>
<dbReference type="Pfam" id="PF06999">
    <property type="entry name" value="Suc_Fer-like"/>
    <property type="match status" value="1"/>
</dbReference>
<dbReference type="KEGG" id="pbro:HOP40_00650"/>
<dbReference type="RefSeq" id="WP_172153901.1">
    <property type="nucleotide sequence ID" value="NZ_CP053564.1"/>
</dbReference>
<gene>
    <name evidence="1" type="ORF">HOP40_00650</name>
</gene>
<dbReference type="AlphaFoldDB" id="A0A6M6JAA4"/>